<proteinExistence type="predicted"/>
<dbReference type="EMBL" id="MU266532">
    <property type="protein sequence ID" value="KAH7921314.1"/>
    <property type="molecule type" value="Genomic_DNA"/>
</dbReference>
<organism evidence="1 2">
    <name type="scientific">Leucogyrophana mollusca</name>
    <dbReference type="NCBI Taxonomy" id="85980"/>
    <lineage>
        <taxon>Eukaryota</taxon>
        <taxon>Fungi</taxon>
        <taxon>Dikarya</taxon>
        <taxon>Basidiomycota</taxon>
        <taxon>Agaricomycotina</taxon>
        <taxon>Agaricomycetes</taxon>
        <taxon>Agaricomycetidae</taxon>
        <taxon>Boletales</taxon>
        <taxon>Boletales incertae sedis</taxon>
        <taxon>Leucogyrophana</taxon>
    </lineage>
</organism>
<evidence type="ECO:0000313" key="2">
    <source>
        <dbReference type="Proteomes" id="UP000790709"/>
    </source>
</evidence>
<dbReference type="Proteomes" id="UP000790709">
    <property type="component" value="Unassembled WGS sequence"/>
</dbReference>
<accession>A0ACB8B6W3</accession>
<reference evidence="1" key="1">
    <citation type="journal article" date="2021" name="New Phytol.">
        <title>Evolutionary innovations through gain and loss of genes in the ectomycorrhizal Boletales.</title>
        <authorList>
            <person name="Wu G."/>
            <person name="Miyauchi S."/>
            <person name="Morin E."/>
            <person name="Kuo A."/>
            <person name="Drula E."/>
            <person name="Varga T."/>
            <person name="Kohler A."/>
            <person name="Feng B."/>
            <person name="Cao Y."/>
            <person name="Lipzen A."/>
            <person name="Daum C."/>
            <person name="Hundley H."/>
            <person name="Pangilinan J."/>
            <person name="Johnson J."/>
            <person name="Barry K."/>
            <person name="LaButti K."/>
            <person name="Ng V."/>
            <person name="Ahrendt S."/>
            <person name="Min B."/>
            <person name="Choi I.G."/>
            <person name="Park H."/>
            <person name="Plett J.M."/>
            <person name="Magnuson J."/>
            <person name="Spatafora J.W."/>
            <person name="Nagy L.G."/>
            <person name="Henrissat B."/>
            <person name="Grigoriev I.V."/>
            <person name="Yang Z.L."/>
            <person name="Xu J."/>
            <person name="Martin F.M."/>
        </authorList>
    </citation>
    <scope>NUCLEOTIDE SEQUENCE</scope>
    <source>
        <strain evidence="1">KUC20120723A-06</strain>
    </source>
</reference>
<comment type="caution">
    <text evidence="1">The sequence shown here is derived from an EMBL/GenBank/DDBJ whole genome shotgun (WGS) entry which is preliminary data.</text>
</comment>
<gene>
    <name evidence="1" type="ORF">BV22DRAFT_1019579</name>
</gene>
<sequence length="129" mass="14007">MMTPFTTFIITFLSLFAMAISLPVARLQARDVFVPPILYPHAGTIWKVGNHHNVTWDTAGAPVNITNSIGHIYLVVHGLIDLDNELAGGFNILDGRVVIQVPDVAPADDYALVLFGDSGNFSPNFTITD</sequence>
<protein>
    <submittedName>
        <fullName evidence="1">Uncharacterized protein</fullName>
    </submittedName>
</protein>
<evidence type="ECO:0000313" key="1">
    <source>
        <dbReference type="EMBL" id="KAH7921314.1"/>
    </source>
</evidence>
<keyword evidence="2" id="KW-1185">Reference proteome</keyword>
<name>A0ACB8B6W3_9AGAM</name>